<reference evidence="4" key="1">
    <citation type="submission" date="2025-08" db="UniProtKB">
        <authorList>
            <consortium name="RefSeq"/>
        </authorList>
    </citation>
    <scope>IDENTIFICATION</scope>
</reference>
<dbReference type="GeneID" id="107271474"/>
<gene>
    <name evidence="4" type="primary">LOC107271474</name>
</gene>
<feature type="region of interest" description="Disordered" evidence="1">
    <location>
        <begin position="417"/>
        <end position="501"/>
    </location>
</feature>
<dbReference type="RefSeq" id="XP_024944492.1">
    <property type="nucleotide sequence ID" value="XM_025088724.1"/>
</dbReference>
<evidence type="ECO:0000313" key="4">
    <source>
        <dbReference type="RefSeq" id="XP_024944492.1"/>
    </source>
</evidence>
<keyword evidence="2" id="KW-1133">Transmembrane helix</keyword>
<dbReference type="Proteomes" id="UP000694920">
    <property type="component" value="Unplaced"/>
</dbReference>
<feature type="transmembrane region" description="Helical" evidence="2">
    <location>
        <begin position="138"/>
        <end position="161"/>
    </location>
</feature>
<keyword evidence="3" id="KW-1185">Reference proteome</keyword>
<feature type="compositionally biased region" description="Basic and acidic residues" evidence="1">
    <location>
        <begin position="441"/>
        <end position="501"/>
    </location>
</feature>
<feature type="transmembrane region" description="Helical" evidence="2">
    <location>
        <begin position="76"/>
        <end position="95"/>
    </location>
</feature>
<keyword evidence="2" id="KW-0472">Membrane</keyword>
<proteinExistence type="predicted"/>
<evidence type="ECO:0000256" key="1">
    <source>
        <dbReference type="SAM" id="MobiDB-lite"/>
    </source>
</evidence>
<dbReference type="AlphaFoldDB" id="A0AAJ7RQ18"/>
<evidence type="ECO:0000256" key="2">
    <source>
        <dbReference type="SAM" id="Phobius"/>
    </source>
</evidence>
<keyword evidence="2" id="KW-0812">Transmembrane</keyword>
<organism evidence="3 4">
    <name type="scientific">Cephus cinctus</name>
    <name type="common">Wheat stem sawfly</name>
    <dbReference type="NCBI Taxonomy" id="211228"/>
    <lineage>
        <taxon>Eukaryota</taxon>
        <taxon>Metazoa</taxon>
        <taxon>Ecdysozoa</taxon>
        <taxon>Arthropoda</taxon>
        <taxon>Hexapoda</taxon>
        <taxon>Insecta</taxon>
        <taxon>Pterygota</taxon>
        <taxon>Neoptera</taxon>
        <taxon>Endopterygota</taxon>
        <taxon>Hymenoptera</taxon>
        <taxon>Cephoidea</taxon>
        <taxon>Cephidae</taxon>
        <taxon>Cephus</taxon>
    </lineage>
</organism>
<feature type="transmembrane region" description="Helical" evidence="2">
    <location>
        <begin position="107"/>
        <end position="132"/>
    </location>
</feature>
<sequence length="501" mass="56214">MMNLSGWMPKSNNDREKRSKVVRVPQKFKVDCDYPHGPSGVKPVRIILLLVTLVLFAFVVYMTAMDSSPLTDASSILLIILTSIYVFVLAMDLISQFGGAGITDSPMLVFSILGVLLFATAGLVIIFYLYGLSGYWELLVSFPLCLLIAILFMLELFLILVHWRRKCNSATKCYPCVAAHTCFPGQLRNLCQQDNDNRPVDSDISKYDATTSVSSCRQAPVIEDTMDPVDMSHAYRKIEKVHRRQYVDTQSSVPSVAIVDIAQVQTEQRTYMNTEIQTEDIESSTCTCNIKPCTPIYSPCLRPATCAACNGYPIMHLMHSDLPMSASYYSDCKCSGTMEVHREDMQRQEDPVRENAATSVSHTNLIVEECRSRQSRKIPRVYETRPCPTHGSGLAATLAGLPLAVTRVTLPDCYVRRNKRTQTPKQSVSSDKENKTVSVDESSKRQKIEKDNAEVAEEKLDTEEKREEGVLEKEQQLPAEKTVEEKSPGRENRRDSESGTM</sequence>
<accession>A0AAJ7RQ18</accession>
<protein>
    <submittedName>
        <fullName evidence="4">Uncharacterized protein LOC107271474 isoform X2</fullName>
    </submittedName>
</protein>
<evidence type="ECO:0000313" key="3">
    <source>
        <dbReference type="Proteomes" id="UP000694920"/>
    </source>
</evidence>
<feature type="region of interest" description="Disordered" evidence="1">
    <location>
        <begin position="1"/>
        <end position="21"/>
    </location>
</feature>
<name>A0AAJ7RQ18_CEPCN</name>
<feature type="transmembrane region" description="Helical" evidence="2">
    <location>
        <begin position="46"/>
        <end position="64"/>
    </location>
</feature>